<dbReference type="InterPro" id="IPR043129">
    <property type="entry name" value="ATPase_NBD"/>
</dbReference>
<dbReference type="Proteomes" id="UP001501459">
    <property type="component" value="Unassembled WGS sequence"/>
</dbReference>
<evidence type="ECO:0000313" key="6">
    <source>
        <dbReference type="EMBL" id="GAA0433426.1"/>
    </source>
</evidence>
<feature type="domain" description="Carbohydrate kinase FGGY N-terminal" evidence="4">
    <location>
        <begin position="5"/>
        <end position="110"/>
    </location>
</feature>
<dbReference type="SUPFAM" id="SSF53067">
    <property type="entry name" value="Actin-like ATPase domain"/>
    <property type="match status" value="2"/>
</dbReference>
<dbReference type="Pfam" id="PF02782">
    <property type="entry name" value="FGGY_C"/>
    <property type="match status" value="1"/>
</dbReference>
<evidence type="ECO:0000256" key="3">
    <source>
        <dbReference type="ARBA" id="ARBA00022777"/>
    </source>
</evidence>
<evidence type="ECO:0000313" key="7">
    <source>
        <dbReference type="Proteomes" id="UP001501459"/>
    </source>
</evidence>
<comment type="similarity">
    <text evidence="1">Belongs to the FGGY kinase family.</text>
</comment>
<keyword evidence="3 6" id="KW-0418">Kinase</keyword>
<accession>A0ABN0Z580</accession>
<keyword evidence="2" id="KW-0808">Transferase</keyword>
<evidence type="ECO:0000259" key="5">
    <source>
        <dbReference type="Pfam" id="PF02782"/>
    </source>
</evidence>
<dbReference type="InterPro" id="IPR018484">
    <property type="entry name" value="FGGY_N"/>
</dbReference>
<evidence type="ECO:0000256" key="2">
    <source>
        <dbReference type="ARBA" id="ARBA00022679"/>
    </source>
</evidence>
<organism evidence="6 7">
    <name type="scientific">Lentibacillus halophilus</name>
    <dbReference type="NCBI Taxonomy" id="295065"/>
    <lineage>
        <taxon>Bacteria</taxon>
        <taxon>Bacillati</taxon>
        <taxon>Bacillota</taxon>
        <taxon>Bacilli</taxon>
        <taxon>Bacillales</taxon>
        <taxon>Bacillaceae</taxon>
        <taxon>Lentibacillus</taxon>
    </lineage>
</organism>
<evidence type="ECO:0000256" key="1">
    <source>
        <dbReference type="ARBA" id="ARBA00009156"/>
    </source>
</evidence>
<dbReference type="InterPro" id="IPR050406">
    <property type="entry name" value="FGGY_Carb_Kinase"/>
</dbReference>
<gene>
    <name evidence="6" type="ORF">GCM10008983_07590</name>
</gene>
<dbReference type="RefSeq" id="WP_343751287.1">
    <property type="nucleotide sequence ID" value="NZ_BAAADM010000016.1"/>
</dbReference>
<dbReference type="CDD" id="cd07779">
    <property type="entry name" value="ASKHA_NBD_FGGY_YgcE-like"/>
    <property type="match status" value="1"/>
</dbReference>
<keyword evidence="7" id="KW-1185">Reference proteome</keyword>
<dbReference type="PANTHER" id="PTHR43095">
    <property type="entry name" value="SUGAR KINASE"/>
    <property type="match status" value="1"/>
</dbReference>
<feature type="domain" description="Carbohydrate kinase FGGY C-terminal" evidence="5">
    <location>
        <begin position="266"/>
        <end position="414"/>
    </location>
</feature>
<dbReference type="EMBL" id="BAAADM010000016">
    <property type="protein sequence ID" value="GAA0433426.1"/>
    <property type="molecule type" value="Genomic_DNA"/>
</dbReference>
<dbReference type="Pfam" id="PF00370">
    <property type="entry name" value="FGGY_N"/>
    <property type="match status" value="2"/>
</dbReference>
<name>A0ABN0Z580_9BACI</name>
<feature type="domain" description="Carbohydrate kinase FGGY N-terminal" evidence="4">
    <location>
        <begin position="116"/>
        <end position="216"/>
    </location>
</feature>
<dbReference type="PANTHER" id="PTHR43095:SF5">
    <property type="entry name" value="XYLULOSE KINASE"/>
    <property type="match status" value="1"/>
</dbReference>
<dbReference type="InterPro" id="IPR000577">
    <property type="entry name" value="Carb_kinase_FGGY"/>
</dbReference>
<evidence type="ECO:0000259" key="4">
    <source>
        <dbReference type="Pfam" id="PF00370"/>
    </source>
</evidence>
<comment type="caution">
    <text evidence="6">The sequence shown here is derived from an EMBL/GenBank/DDBJ whole genome shotgun (WGS) entry which is preliminary data.</text>
</comment>
<dbReference type="GO" id="GO:0016301">
    <property type="term" value="F:kinase activity"/>
    <property type="evidence" value="ECO:0007669"/>
    <property type="project" value="UniProtKB-KW"/>
</dbReference>
<protein>
    <submittedName>
        <fullName evidence="6">FGGY-family carbohydrate kinase</fullName>
    </submittedName>
</protein>
<dbReference type="InterPro" id="IPR018485">
    <property type="entry name" value="FGGY_C"/>
</dbReference>
<dbReference type="PIRSF" id="PIRSF000538">
    <property type="entry name" value="GlpK"/>
    <property type="match status" value="1"/>
</dbReference>
<dbReference type="Gene3D" id="3.30.420.40">
    <property type="match status" value="3"/>
</dbReference>
<sequence length="477" mass="53623">MSKRYVMGIDNGTQSTKVVIFDLKGNEIAYGSCPLKETVSPEPGVVLHPDDDLWDSVYNSIKRCLENFQEDPKLIEGIGLCTIRSCRILLNKDGSLAYPAINWADDRLSEPYKHEDDRVKYVTTTSGYLAFKLTGQMIDTAGNYEVNWPLDLESLDWSDDDQIIADHGLTRDMLFHLVKPGEKLGVIRNQLAQDFGLDKQTPIIATSNDKAVEVLGSGIKKDNTIMISLGTFISAMLLRDNYYENAKNFFPTLAAVPFKYVYESNGIRRGMWTVSWFKKLIGEESVSEGLDVGLSKEASLNAKAEQIPAGSEGLITILDWLPESDKPYRKGLMIGFDQRHSRYHIYRSILEAIAFNIKNNIDLMLKEMNTDINEVVAIGGGSKSDLMMQILSDLFGLPVHRRSASSSASLGAAISVYKYLNVYQSYPEAISNTVKTDYTFYPNSENNVFYNEINDTVVKRIRQYTDEVLKLTHPVFG</sequence>
<proteinExistence type="inferred from homology"/>
<reference evidence="6 7" key="1">
    <citation type="journal article" date="2019" name="Int. J. Syst. Evol. Microbiol.">
        <title>The Global Catalogue of Microorganisms (GCM) 10K type strain sequencing project: providing services to taxonomists for standard genome sequencing and annotation.</title>
        <authorList>
            <consortium name="The Broad Institute Genomics Platform"/>
            <consortium name="The Broad Institute Genome Sequencing Center for Infectious Disease"/>
            <person name="Wu L."/>
            <person name="Ma J."/>
        </authorList>
    </citation>
    <scope>NUCLEOTIDE SEQUENCE [LARGE SCALE GENOMIC DNA]</scope>
    <source>
        <strain evidence="6 7">JCM 12149</strain>
    </source>
</reference>